<dbReference type="GO" id="GO:0004851">
    <property type="term" value="F:uroporphyrin-III C-methyltransferase activity"/>
    <property type="evidence" value="ECO:0007669"/>
    <property type="project" value="UniProtKB-EC"/>
</dbReference>
<dbReference type="SUPFAM" id="SSF53790">
    <property type="entry name" value="Tetrapyrrole methylase"/>
    <property type="match status" value="1"/>
</dbReference>
<dbReference type="PROSITE" id="PS00839">
    <property type="entry name" value="SUMT_1"/>
    <property type="match status" value="1"/>
</dbReference>
<dbReference type="PANTHER" id="PTHR45790:SF3">
    <property type="entry name" value="S-ADENOSYL-L-METHIONINE-DEPENDENT UROPORPHYRINOGEN III METHYLTRANSFERASE, CHLOROPLASTIC"/>
    <property type="match status" value="1"/>
</dbReference>
<dbReference type="EMBL" id="FUYJ01000008">
    <property type="protein sequence ID" value="SKB04323.1"/>
    <property type="molecule type" value="Genomic_DNA"/>
</dbReference>
<dbReference type="InterPro" id="IPR014776">
    <property type="entry name" value="4pyrrole_Mease_sub2"/>
</dbReference>
<dbReference type="PROSITE" id="PS00840">
    <property type="entry name" value="SUMT_2"/>
    <property type="match status" value="1"/>
</dbReference>
<evidence type="ECO:0000313" key="11">
    <source>
        <dbReference type="EMBL" id="SKB04323.1"/>
    </source>
</evidence>
<keyword evidence="5 9" id="KW-0808">Transferase</keyword>
<dbReference type="InterPro" id="IPR006366">
    <property type="entry name" value="CobA/CysG_C"/>
</dbReference>
<dbReference type="RefSeq" id="WP_078818402.1">
    <property type="nucleotide sequence ID" value="NZ_FUYJ01000008.1"/>
</dbReference>
<dbReference type="AlphaFoldDB" id="A0A1T4YRM0"/>
<dbReference type="Proteomes" id="UP000190042">
    <property type="component" value="Unassembled WGS sequence"/>
</dbReference>
<protein>
    <recommendedName>
        <fullName evidence="3">Uroporphyrinogen-III C-methyltransferase</fullName>
        <ecNumber evidence="2">2.1.1.107</ecNumber>
    </recommendedName>
    <alternativeName>
        <fullName evidence="8">Uroporphyrinogen III methylase</fullName>
    </alternativeName>
</protein>
<dbReference type="EC" id="2.1.1.107" evidence="2"/>
<reference evidence="12" key="1">
    <citation type="submission" date="2017-02" db="EMBL/GenBank/DDBJ databases">
        <authorList>
            <person name="Varghese N."/>
            <person name="Submissions S."/>
        </authorList>
    </citation>
    <scope>NUCLEOTIDE SEQUENCE [LARGE SCALE GENOMIC DNA]</scope>
    <source>
        <strain evidence="12">DSM 23966</strain>
    </source>
</reference>
<keyword evidence="4 9" id="KW-0489">Methyltransferase</keyword>
<dbReference type="NCBIfam" id="TIGR01469">
    <property type="entry name" value="cobA_cysG_Cterm"/>
    <property type="match status" value="1"/>
</dbReference>
<dbReference type="NCBIfam" id="NF004790">
    <property type="entry name" value="PRK06136.1"/>
    <property type="match status" value="1"/>
</dbReference>
<dbReference type="Pfam" id="PF00590">
    <property type="entry name" value="TP_methylase"/>
    <property type="match status" value="1"/>
</dbReference>
<keyword evidence="12" id="KW-1185">Reference proteome</keyword>
<gene>
    <name evidence="11" type="ORF">SAMN04244570_3377</name>
</gene>
<dbReference type="FunFam" id="3.30.950.10:FF:000001">
    <property type="entry name" value="Siroheme synthase"/>
    <property type="match status" value="1"/>
</dbReference>
<evidence type="ECO:0000256" key="6">
    <source>
        <dbReference type="ARBA" id="ARBA00022691"/>
    </source>
</evidence>
<organism evidence="11 12">
    <name type="scientific">Sporosarcina newyorkensis</name>
    <dbReference type="NCBI Taxonomy" id="759851"/>
    <lineage>
        <taxon>Bacteria</taxon>
        <taxon>Bacillati</taxon>
        <taxon>Bacillota</taxon>
        <taxon>Bacilli</taxon>
        <taxon>Bacillales</taxon>
        <taxon>Caryophanaceae</taxon>
        <taxon>Sporosarcina</taxon>
    </lineage>
</organism>
<keyword evidence="7" id="KW-0627">Porphyrin biosynthesis</keyword>
<evidence type="ECO:0000259" key="10">
    <source>
        <dbReference type="Pfam" id="PF00590"/>
    </source>
</evidence>
<evidence type="ECO:0000256" key="1">
    <source>
        <dbReference type="ARBA" id="ARBA00005879"/>
    </source>
</evidence>
<evidence type="ECO:0000256" key="8">
    <source>
        <dbReference type="ARBA" id="ARBA00079776"/>
    </source>
</evidence>
<accession>A0A1T4YRM0</accession>
<dbReference type="Gene3D" id="3.40.1010.10">
    <property type="entry name" value="Cobalt-precorrin-4 Transmethylase, Domain 1"/>
    <property type="match status" value="1"/>
</dbReference>
<dbReference type="GO" id="GO:0019354">
    <property type="term" value="P:siroheme biosynthetic process"/>
    <property type="evidence" value="ECO:0007669"/>
    <property type="project" value="InterPro"/>
</dbReference>
<evidence type="ECO:0000256" key="3">
    <source>
        <dbReference type="ARBA" id="ARBA00018323"/>
    </source>
</evidence>
<proteinExistence type="inferred from homology"/>
<dbReference type="CDD" id="cd11642">
    <property type="entry name" value="SUMT"/>
    <property type="match status" value="1"/>
</dbReference>
<evidence type="ECO:0000256" key="5">
    <source>
        <dbReference type="ARBA" id="ARBA00022679"/>
    </source>
</evidence>
<dbReference type="InterPro" id="IPR000878">
    <property type="entry name" value="4pyrrol_Mease"/>
</dbReference>
<evidence type="ECO:0000256" key="7">
    <source>
        <dbReference type="ARBA" id="ARBA00023244"/>
    </source>
</evidence>
<dbReference type="InterPro" id="IPR014777">
    <property type="entry name" value="4pyrrole_Mease_sub1"/>
</dbReference>
<dbReference type="Gene3D" id="3.30.950.10">
    <property type="entry name" value="Methyltransferase, Cobalt-precorrin-4 Transmethylase, Domain 2"/>
    <property type="match status" value="1"/>
</dbReference>
<evidence type="ECO:0000313" key="12">
    <source>
        <dbReference type="Proteomes" id="UP000190042"/>
    </source>
</evidence>
<keyword evidence="6" id="KW-0949">S-adenosyl-L-methionine</keyword>
<evidence type="ECO:0000256" key="2">
    <source>
        <dbReference type="ARBA" id="ARBA00012162"/>
    </source>
</evidence>
<dbReference type="PANTHER" id="PTHR45790">
    <property type="entry name" value="SIROHEME SYNTHASE-RELATED"/>
    <property type="match status" value="1"/>
</dbReference>
<dbReference type="InterPro" id="IPR003043">
    <property type="entry name" value="Uropor_MeTrfase_CS"/>
</dbReference>
<sequence length="258" mass="28872">MGKVWLVGAGPGDPDLLTVKAMRVIQQADVILYDRLINQEILEYARPDAELIFVGKLPKHHFVQQDMINLLLVKHAKQDKQVVRLKGGDPFIFGRGGEEAAFVVQHKLEFEVVPGITSGIAAPAYAGIPVTHRDYSASFAIVTGHRKEGVEEEDKWQALAKGIDTLAIYMGVSNLPYIQKQLIRHGKHPETPVAFIHWGTTETQHTVTATLETMTETAREENVLNPSMIVIGEVVRLRDELQWFEESAKERHLDAVIL</sequence>
<evidence type="ECO:0000256" key="9">
    <source>
        <dbReference type="RuleBase" id="RU003960"/>
    </source>
</evidence>
<dbReference type="FunFam" id="3.40.1010.10:FF:000001">
    <property type="entry name" value="Siroheme synthase"/>
    <property type="match status" value="1"/>
</dbReference>
<feature type="domain" description="Tetrapyrrole methylase" evidence="10">
    <location>
        <begin position="3"/>
        <end position="214"/>
    </location>
</feature>
<name>A0A1T4YRM0_9BACL</name>
<dbReference type="InterPro" id="IPR050161">
    <property type="entry name" value="Siro_Cobalamin_biosynth"/>
</dbReference>
<dbReference type="InterPro" id="IPR035996">
    <property type="entry name" value="4pyrrol_Methylase_sf"/>
</dbReference>
<comment type="similarity">
    <text evidence="1 9">Belongs to the precorrin methyltransferase family.</text>
</comment>
<evidence type="ECO:0000256" key="4">
    <source>
        <dbReference type="ARBA" id="ARBA00022603"/>
    </source>
</evidence>
<dbReference type="GO" id="GO:0032259">
    <property type="term" value="P:methylation"/>
    <property type="evidence" value="ECO:0007669"/>
    <property type="project" value="UniProtKB-KW"/>
</dbReference>